<accession>A0A2X3KGD4</accession>
<dbReference type="PRINTS" id="PR00111">
    <property type="entry name" value="ABHYDROLASE"/>
</dbReference>
<sequence>MSYQPQTEAATSRFLNVEEAGKTLRIHFNDCGQGDETVVLLHGSGPGATGWANFSRNIDPLVEAGYRVILLDCPGWGKSDSIVNSGSRSDLNARILKSVVDQLDIAKIHLLGNSMGGHSSMAFTLKLAGARRQTGADGRRYGRHEFVYADANRRY</sequence>
<organism evidence="2 3">
    <name type="scientific">Escherichia coli</name>
    <dbReference type="NCBI Taxonomy" id="562"/>
    <lineage>
        <taxon>Bacteria</taxon>
        <taxon>Pseudomonadati</taxon>
        <taxon>Pseudomonadota</taxon>
        <taxon>Gammaproteobacteria</taxon>
        <taxon>Enterobacterales</taxon>
        <taxon>Enterobacteriaceae</taxon>
        <taxon>Escherichia</taxon>
    </lineage>
</organism>
<dbReference type="EC" id="3.7.1.14" evidence="2"/>
<dbReference type="Gene3D" id="3.40.50.1820">
    <property type="entry name" value="alpha/beta hydrolase"/>
    <property type="match status" value="1"/>
</dbReference>
<dbReference type="SUPFAM" id="SSF53474">
    <property type="entry name" value="alpha/beta-Hydrolases"/>
    <property type="match status" value="1"/>
</dbReference>
<proteinExistence type="predicted"/>
<feature type="domain" description="AB hydrolase-1" evidence="1">
    <location>
        <begin position="38"/>
        <end position="127"/>
    </location>
</feature>
<evidence type="ECO:0000259" key="1">
    <source>
        <dbReference type="Pfam" id="PF12697"/>
    </source>
</evidence>
<dbReference type="Pfam" id="PF12697">
    <property type="entry name" value="Abhydrolase_6"/>
    <property type="match status" value="1"/>
</dbReference>
<dbReference type="STRING" id="585034.ECIAI1_0350"/>
<gene>
    <name evidence="2" type="primary">mhpC_2</name>
    <name evidence="2" type="ORF">NCTC8009_07065</name>
</gene>
<dbReference type="AlphaFoldDB" id="A0A2X3KGD4"/>
<dbReference type="GO" id="GO:0016787">
    <property type="term" value="F:hydrolase activity"/>
    <property type="evidence" value="ECO:0007669"/>
    <property type="project" value="UniProtKB-KW"/>
</dbReference>
<dbReference type="Proteomes" id="UP000250991">
    <property type="component" value="Unassembled WGS sequence"/>
</dbReference>
<evidence type="ECO:0000313" key="2">
    <source>
        <dbReference type="EMBL" id="SQD06471.1"/>
    </source>
</evidence>
<protein>
    <submittedName>
        <fullName evidence="2">2-hydroxy-6-ketonona-2,4-dienedioic acid hydrolase</fullName>
        <ecNumber evidence="2">3.7.1.14</ecNumber>
    </submittedName>
</protein>
<dbReference type="InterPro" id="IPR029058">
    <property type="entry name" value="AB_hydrolase_fold"/>
</dbReference>
<dbReference type="InterPro" id="IPR000073">
    <property type="entry name" value="AB_hydrolase_1"/>
</dbReference>
<reference evidence="2 3" key="1">
    <citation type="submission" date="2018-06" db="EMBL/GenBank/DDBJ databases">
        <authorList>
            <consortium name="Pathogen Informatics"/>
            <person name="Doyle S."/>
        </authorList>
    </citation>
    <scope>NUCLEOTIDE SEQUENCE [LARGE SCALE GENOMIC DNA]</scope>
    <source>
        <strain evidence="2 3">NCTC8009</strain>
    </source>
</reference>
<dbReference type="EMBL" id="UARW01000010">
    <property type="protein sequence ID" value="SQD06471.1"/>
    <property type="molecule type" value="Genomic_DNA"/>
</dbReference>
<name>A0A2X3KGD4_ECOLX</name>
<dbReference type="PANTHER" id="PTHR43689">
    <property type="entry name" value="HYDROLASE"/>
    <property type="match status" value="1"/>
</dbReference>
<evidence type="ECO:0000313" key="3">
    <source>
        <dbReference type="Proteomes" id="UP000250991"/>
    </source>
</evidence>
<dbReference type="PANTHER" id="PTHR43689:SF8">
    <property type="entry name" value="ALPHA_BETA-HYDROLASES SUPERFAMILY PROTEIN"/>
    <property type="match status" value="1"/>
</dbReference>
<keyword evidence="2" id="KW-0378">Hydrolase</keyword>